<dbReference type="OrthoDB" id="103485at2759"/>
<dbReference type="PANTHER" id="PTHR13510:SF44">
    <property type="entry name" value="RABENOSYN-5"/>
    <property type="match status" value="1"/>
</dbReference>
<dbReference type="InterPro" id="IPR052727">
    <property type="entry name" value="Rab4/Rab5_effector"/>
</dbReference>
<protein>
    <recommendedName>
        <fullName evidence="3">FYVE-type domain-containing protein</fullName>
    </recommendedName>
</protein>
<name>A0A8T1VS13_9STRA</name>
<sequence length="409" mass="46528">MLHNLAETLAAHNIEQYNTLLVTKDGLADPTRWREFRRETECASTKSEWTPCSRGRRRRNYCCSVHSTAFDGKLEDVMYGVVATTDEAMKIKSACTNDSVQDSKVLCEIRRPTFEDPFCHVSVKWRLYESKSDFVSLDATGIAETAMRERIGYNISHSVAFSELPNFESAHGIERLNMSVCSIYRQKTPTTIEYYVRGFFEFRTQNEMLGNLTLQAIASNWAAFSRKSECALMKKLAWKMHKSYGWSLASSRTYSFADDLSDFRAPSRRPSHLVVRVLVAARCSVCRKRSQFMATCKGCSRQICTRCYTKTRVCAVAPDRFTILAKKRTFCSECIREAHATSALSIAREEFLGEHQEQEESYWNSAGRLSWGSGTSTTNTFCVSGMRQRSSSISSTSSEDARQQLDFSF</sequence>
<dbReference type="EMBL" id="JAGDFM010000159">
    <property type="protein sequence ID" value="KAG7384027.1"/>
    <property type="molecule type" value="Genomic_DNA"/>
</dbReference>
<evidence type="ECO:0000313" key="2">
    <source>
        <dbReference type="Proteomes" id="UP000694044"/>
    </source>
</evidence>
<accession>A0A8T1VS13</accession>
<evidence type="ECO:0008006" key="3">
    <source>
        <dbReference type="Google" id="ProtNLM"/>
    </source>
</evidence>
<dbReference type="PANTHER" id="PTHR13510">
    <property type="entry name" value="FYVE-FINGER-CONTAINING RAB5 EFFECTOR PROTEIN RABENOSYN-5-RELATED"/>
    <property type="match status" value="1"/>
</dbReference>
<reference evidence="1" key="1">
    <citation type="submission" date="2021-02" db="EMBL/GenBank/DDBJ databases">
        <authorList>
            <person name="Palmer J.M."/>
        </authorList>
    </citation>
    <scope>NUCLEOTIDE SEQUENCE</scope>
    <source>
        <strain evidence="1">SCRP734</strain>
    </source>
</reference>
<dbReference type="AlphaFoldDB" id="A0A8T1VS13"/>
<organism evidence="1 2">
    <name type="scientific">Phytophthora pseudosyringae</name>
    <dbReference type="NCBI Taxonomy" id="221518"/>
    <lineage>
        <taxon>Eukaryota</taxon>
        <taxon>Sar</taxon>
        <taxon>Stramenopiles</taxon>
        <taxon>Oomycota</taxon>
        <taxon>Peronosporomycetes</taxon>
        <taxon>Peronosporales</taxon>
        <taxon>Peronosporaceae</taxon>
        <taxon>Phytophthora</taxon>
    </lineage>
</organism>
<dbReference type="Proteomes" id="UP000694044">
    <property type="component" value="Unassembled WGS sequence"/>
</dbReference>
<gene>
    <name evidence="1" type="ORF">PHYPSEUDO_003052</name>
</gene>
<evidence type="ECO:0000313" key="1">
    <source>
        <dbReference type="EMBL" id="KAG7384027.1"/>
    </source>
</evidence>
<keyword evidence="2" id="KW-1185">Reference proteome</keyword>
<comment type="caution">
    <text evidence="1">The sequence shown here is derived from an EMBL/GenBank/DDBJ whole genome shotgun (WGS) entry which is preliminary data.</text>
</comment>
<proteinExistence type="predicted"/>